<evidence type="ECO:0000313" key="3">
    <source>
        <dbReference type="EMBL" id="CAB4150620.1"/>
    </source>
</evidence>
<accession>A0A6J5N063</accession>
<evidence type="ECO:0000256" key="2">
    <source>
        <dbReference type="SAM" id="MobiDB-lite"/>
    </source>
</evidence>
<evidence type="ECO:0000256" key="1">
    <source>
        <dbReference type="SAM" id="Coils"/>
    </source>
</evidence>
<feature type="region of interest" description="Disordered" evidence="2">
    <location>
        <begin position="327"/>
        <end position="357"/>
    </location>
</feature>
<gene>
    <name evidence="3" type="ORF">UFOVP574_7</name>
</gene>
<feature type="compositionally biased region" description="Polar residues" evidence="2">
    <location>
        <begin position="30"/>
        <end position="44"/>
    </location>
</feature>
<organism evidence="3">
    <name type="scientific">uncultured Caudovirales phage</name>
    <dbReference type="NCBI Taxonomy" id="2100421"/>
    <lineage>
        <taxon>Viruses</taxon>
        <taxon>Duplodnaviria</taxon>
        <taxon>Heunggongvirae</taxon>
        <taxon>Uroviricota</taxon>
        <taxon>Caudoviricetes</taxon>
        <taxon>Peduoviridae</taxon>
        <taxon>Maltschvirus</taxon>
        <taxon>Maltschvirus maltsch</taxon>
    </lineage>
</organism>
<sequence length="383" mass="42796">MTLRSRCGVKSAEHNNMSNVAPSAAGDAKTTVNNEQSNITTSQYAIRRLGELKAKPPAPVTQKQEIDDEPTPKAEPEDKEDSESSDSQEGDEPQNTTDAKGKEVLSQLDLTELSDDDIAELAQKGKSGLLKRIAELTAKRKMAEERMAQMESYLQQQSNKNALEPKVENNPYEHIKTADELSKQSEQVNEVIEWAEDVLDKAETLGYEDVAATVDGKELTKAEVKDHLRRARKARDKYLPAQQKELNAKEQRKSLRSAFENQATKELDWLSSQEDNDVRRQYQAMMSDPRLKNIEDVMPEIAPQLPYLLAHAANSLYGRKLINLDKPGHKVNPPGSPESSAALNERPAAKGEKAVKDARTRLMDSGSIGDYIAFRTLQKTKRK</sequence>
<keyword evidence="1" id="KW-0175">Coiled coil</keyword>
<reference evidence="3" key="1">
    <citation type="submission" date="2020-04" db="EMBL/GenBank/DDBJ databases">
        <authorList>
            <person name="Chiriac C."/>
            <person name="Salcher M."/>
            <person name="Ghai R."/>
            <person name="Kavagutti S V."/>
        </authorList>
    </citation>
    <scope>NUCLEOTIDE SEQUENCE</scope>
</reference>
<feature type="compositionally biased region" description="Acidic residues" evidence="2">
    <location>
        <begin position="77"/>
        <end position="92"/>
    </location>
</feature>
<dbReference type="EMBL" id="LR796549">
    <property type="protein sequence ID" value="CAB4150620.1"/>
    <property type="molecule type" value="Genomic_DNA"/>
</dbReference>
<feature type="region of interest" description="Disordered" evidence="2">
    <location>
        <begin position="1"/>
        <end position="105"/>
    </location>
</feature>
<protein>
    <submittedName>
        <fullName evidence="3">Uncharacterized protein</fullName>
    </submittedName>
</protein>
<feature type="compositionally biased region" description="Basic and acidic residues" evidence="2">
    <location>
        <begin position="347"/>
        <end position="357"/>
    </location>
</feature>
<feature type="coiled-coil region" evidence="1">
    <location>
        <begin position="126"/>
        <end position="160"/>
    </location>
</feature>
<name>A0A6J5N063_9CAUD</name>
<proteinExistence type="predicted"/>